<keyword evidence="2" id="KW-1185">Reference proteome</keyword>
<evidence type="ECO:0000313" key="1">
    <source>
        <dbReference type="EMBL" id="SCB73938.1"/>
    </source>
</evidence>
<proteinExistence type="predicted"/>
<reference evidence="1 2" key="1">
    <citation type="submission" date="2016-08" db="EMBL/GenBank/DDBJ databases">
        <authorList>
            <person name="Seilhamer J.J."/>
        </authorList>
    </citation>
    <scope>NUCLEOTIDE SEQUENCE [LARGE SCALE GENOMIC DNA]</scope>
    <source>
        <strain evidence="1 2">A37T2</strain>
    </source>
</reference>
<name>A0A1C3YV83_9BACT</name>
<sequence length="53" mass="6095">MGQHKTESTAKEFEQLAMSKEFVSHNSSAVELKGILYCLLDYWSIDRKLFAGR</sequence>
<dbReference type="AlphaFoldDB" id="A0A1C3YV83"/>
<accession>A0A1C3YV83</accession>
<gene>
    <name evidence="1" type="ORF">GA0116948_101119</name>
</gene>
<evidence type="ECO:0000313" key="2">
    <source>
        <dbReference type="Proteomes" id="UP000242818"/>
    </source>
</evidence>
<dbReference type="Proteomes" id="UP000242818">
    <property type="component" value="Unassembled WGS sequence"/>
</dbReference>
<dbReference type="EMBL" id="FMAR01000001">
    <property type="protein sequence ID" value="SCB73938.1"/>
    <property type="molecule type" value="Genomic_DNA"/>
</dbReference>
<organism evidence="1 2">
    <name type="scientific">Chitinophaga costaii</name>
    <dbReference type="NCBI Taxonomy" id="1335309"/>
    <lineage>
        <taxon>Bacteria</taxon>
        <taxon>Pseudomonadati</taxon>
        <taxon>Bacteroidota</taxon>
        <taxon>Chitinophagia</taxon>
        <taxon>Chitinophagales</taxon>
        <taxon>Chitinophagaceae</taxon>
        <taxon>Chitinophaga</taxon>
    </lineage>
</organism>
<protein>
    <submittedName>
        <fullName evidence="1">Uncharacterized protein</fullName>
    </submittedName>
</protein>
<dbReference type="STRING" id="1335309.GA0116948_101119"/>